<dbReference type="Gene3D" id="3.60.21.10">
    <property type="match status" value="1"/>
</dbReference>
<protein>
    <submittedName>
        <fullName evidence="6">Bifunctional metallophosphatase/5'-nucleotidase</fullName>
    </submittedName>
</protein>
<dbReference type="Pfam" id="PF00149">
    <property type="entry name" value="Metallophos"/>
    <property type="match status" value="1"/>
</dbReference>
<name>A0ABR7HTN1_9FIRM</name>
<dbReference type="PRINTS" id="PR01607">
    <property type="entry name" value="APYRASEFAMLY"/>
</dbReference>
<feature type="signal peptide" evidence="2">
    <location>
        <begin position="1"/>
        <end position="26"/>
    </location>
</feature>
<dbReference type="EMBL" id="JACOPR010000004">
    <property type="protein sequence ID" value="MBC5730868.1"/>
    <property type="molecule type" value="Genomic_DNA"/>
</dbReference>
<evidence type="ECO:0000313" key="7">
    <source>
        <dbReference type="Proteomes" id="UP000660021"/>
    </source>
</evidence>
<evidence type="ECO:0000256" key="2">
    <source>
        <dbReference type="RuleBase" id="RU362119"/>
    </source>
</evidence>
<dbReference type="InterPro" id="IPR008334">
    <property type="entry name" value="5'-Nucleotdase_C"/>
</dbReference>
<keyword evidence="1 2" id="KW-0732">Signal</keyword>
<reference evidence="6 7" key="1">
    <citation type="submission" date="2020-08" db="EMBL/GenBank/DDBJ databases">
        <title>Genome public.</title>
        <authorList>
            <person name="Liu C."/>
            <person name="Sun Q."/>
        </authorList>
    </citation>
    <scope>NUCLEOTIDE SEQUENCE [LARGE SCALE GENOMIC DNA]</scope>
    <source>
        <strain evidence="6 7">New-38</strain>
    </source>
</reference>
<dbReference type="PANTHER" id="PTHR11575">
    <property type="entry name" value="5'-NUCLEOTIDASE-RELATED"/>
    <property type="match status" value="1"/>
</dbReference>
<evidence type="ECO:0000313" key="6">
    <source>
        <dbReference type="EMBL" id="MBC5730868.1"/>
    </source>
</evidence>
<dbReference type="PANTHER" id="PTHR11575:SF24">
    <property type="entry name" value="5'-NUCLEOTIDASE"/>
    <property type="match status" value="1"/>
</dbReference>
<dbReference type="Pfam" id="PF02872">
    <property type="entry name" value="5_nucleotid_C"/>
    <property type="match status" value="1"/>
</dbReference>
<evidence type="ECO:0000256" key="3">
    <source>
        <dbReference type="SAM" id="Phobius"/>
    </source>
</evidence>
<feature type="chain" id="PRO_5044950206" evidence="2">
    <location>
        <begin position="27"/>
        <end position="648"/>
    </location>
</feature>
<dbReference type="Proteomes" id="UP000660021">
    <property type="component" value="Unassembled WGS sequence"/>
</dbReference>
<feature type="domain" description="Calcineurin-like phosphoesterase" evidence="4">
    <location>
        <begin position="33"/>
        <end position="268"/>
    </location>
</feature>
<dbReference type="InterPro" id="IPR004843">
    <property type="entry name" value="Calcineurin-like_PHP"/>
</dbReference>
<dbReference type="CDD" id="cd00845">
    <property type="entry name" value="MPP_UshA_N_like"/>
    <property type="match status" value="1"/>
</dbReference>
<proteinExistence type="inferred from homology"/>
<sequence length="648" mass="70415">MRGVRCIPVLVLLGAVLAGSAAPARAQGERDTLRILFTHDTHDHWYPTESEGGAYGGYTRLATLLRQEREAFPSGEGQALVTLDAGDFSMGSLLQTIYSTDAPELRALGEMRYDATTFGNHEFDYRAGGLAAMLNAAVESGETLPAIVEANYRPPESDTESWAAWENYGVTDYTVIERGRSADGDPLRIAVFGVMGEEADSNAPMSGMEFEPAAQAAQRVVQEIQAREEADFIVCLSHSGTDNGKGEDYELARKVDGIDVILSGHTHTTLEEPIRVGDTLIVSCGADTANLGRLTVERKENGGLELVDYTLLPVDETVPEDPEMVAMAEVFQRKVEEGYLRDYGLGYDQVLAQNPWSFPAIQTFGEAQQEEPLGNLIADSYLYAVKKAEGADYVPVDFAVVAEGVIRSSFTPGPITTADAFQVSSLGIGADGTPGYPLISAYLYGHELKDAFEVDASVTPLMPEAQLYGAGMGWSLNPHRLIFNKVTDCWQVLEDGKRVPIEDDRLYRVVTGLYCGQMLGTVNGQSFGILGITPRDENGAPVEDLEARIIHNASGAEVKEWYALASYLRSMGTVDERYAAPEGRKQVIPSWNPVDLLRSPNQVGLTVYGVVLGLVILVLLVVSSGGRRKRRAYGKGRGRGNGYRPYRG</sequence>
<keyword evidence="7" id="KW-1185">Reference proteome</keyword>
<dbReference type="InterPro" id="IPR036907">
    <property type="entry name" value="5'-Nucleotdase_C_sf"/>
</dbReference>
<keyword evidence="2" id="KW-0547">Nucleotide-binding</keyword>
<keyword evidence="3" id="KW-1133">Transmembrane helix</keyword>
<keyword evidence="2" id="KW-0378">Hydrolase</keyword>
<keyword evidence="3" id="KW-0472">Membrane</keyword>
<evidence type="ECO:0000259" key="5">
    <source>
        <dbReference type="Pfam" id="PF02872"/>
    </source>
</evidence>
<comment type="similarity">
    <text evidence="2">Belongs to the 5'-nucleotidase family.</text>
</comment>
<gene>
    <name evidence="6" type="ORF">H8S34_08500</name>
</gene>
<comment type="caution">
    <text evidence="6">The sequence shown here is derived from an EMBL/GenBank/DDBJ whole genome shotgun (WGS) entry which is preliminary data.</text>
</comment>
<dbReference type="InterPro" id="IPR029052">
    <property type="entry name" value="Metallo-depent_PP-like"/>
</dbReference>
<evidence type="ECO:0000256" key="1">
    <source>
        <dbReference type="ARBA" id="ARBA00022729"/>
    </source>
</evidence>
<feature type="domain" description="5'-Nucleotidase C-terminal" evidence="5">
    <location>
        <begin position="368"/>
        <end position="514"/>
    </location>
</feature>
<dbReference type="Gene3D" id="3.90.780.10">
    <property type="entry name" value="5'-Nucleotidase, C-terminal domain"/>
    <property type="match status" value="1"/>
</dbReference>
<organism evidence="6 7">
    <name type="scientific">Pseudoflavonifractor hominis</name>
    <dbReference type="NCBI Taxonomy" id="2763059"/>
    <lineage>
        <taxon>Bacteria</taxon>
        <taxon>Bacillati</taxon>
        <taxon>Bacillota</taxon>
        <taxon>Clostridia</taxon>
        <taxon>Eubacteriales</taxon>
        <taxon>Oscillospiraceae</taxon>
        <taxon>Pseudoflavonifractor</taxon>
    </lineage>
</organism>
<dbReference type="InterPro" id="IPR006179">
    <property type="entry name" value="5_nucleotidase/apyrase"/>
</dbReference>
<evidence type="ECO:0000259" key="4">
    <source>
        <dbReference type="Pfam" id="PF00149"/>
    </source>
</evidence>
<dbReference type="SUPFAM" id="SSF55816">
    <property type="entry name" value="5'-nucleotidase (syn. UDP-sugar hydrolase), C-terminal domain"/>
    <property type="match status" value="1"/>
</dbReference>
<dbReference type="RefSeq" id="WP_186963720.1">
    <property type="nucleotide sequence ID" value="NZ_JACOPR010000004.1"/>
</dbReference>
<keyword evidence="3" id="KW-0812">Transmembrane</keyword>
<feature type="transmembrane region" description="Helical" evidence="3">
    <location>
        <begin position="603"/>
        <end position="622"/>
    </location>
</feature>
<accession>A0ABR7HTN1</accession>
<dbReference type="SUPFAM" id="SSF56300">
    <property type="entry name" value="Metallo-dependent phosphatases"/>
    <property type="match status" value="1"/>
</dbReference>